<dbReference type="RefSeq" id="WP_154471616.1">
    <property type="nucleotide sequence ID" value="NZ_DBEWUL010000054.1"/>
</dbReference>
<evidence type="ECO:0000313" key="2">
    <source>
        <dbReference type="Proteomes" id="UP000429958"/>
    </source>
</evidence>
<protein>
    <submittedName>
        <fullName evidence="1">Uncharacterized protein</fullName>
    </submittedName>
</protein>
<evidence type="ECO:0000313" key="1">
    <source>
        <dbReference type="EMBL" id="MSS36127.1"/>
    </source>
</evidence>
<name>A0A7X2TBS6_9CLOT</name>
<dbReference type="EMBL" id="VUMD01000004">
    <property type="protein sequence ID" value="MSS36127.1"/>
    <property type="molecule type" value="Genomic_DNA"/>
</dbReference>
<comment type="caution">
    <text evidence="1">The sequence shown here is derived from an EMBL/GenBank/DDBJ whole genome shotgun (WGS) entry which is preliminary data.</text>
</comment>
<proteinExistence type="predicted"/>
<dbReference type="AlphaFoldDB" id="A0A7X2TBS6"/>
<accession>A0A7X2TBS6</accession>
<organism evidence="1 2">
    <name type="scientific">Clostridium porci</name>
    <dbReference type="NCBI Taxonomy" id="2605778"/>
    <lineage>
        <taxon>Bacteria</taxon>
        <taxon>Bacillati</taxon>
        <taxon>Bacillota</taxon>
        <taxon>Clostridia</taxon>
        <taxon>Eubacteriales</taxon>
        <taxon>Clostridiaceae</taxon>
        <taxon>Clostridium</taxon>
    </lineage>
</organism>
<sequence>MNVFGFEFKTKEEREEQKREFFLRIFPKGPAQREEVEQALRTRLPNVDIKASMFYYILVRDAMTSKGGAAFEEAARTAEKKQKMIKITPEILEAVRELIKKQEETG</sequence>
<keyword evidence="2" id="KW-1185">Reference proteome</keyword>
<gene>
    <name evidence="1" type="ORF">FYJ39_05935</name>
</gene>
<dbReference type="Proteomes" id="UP000429958">
    <property type="component" value="Unassembled WGS sequence"/>
</dbReference>
<reference evidence="1 2" key="1">
    <citation type="submission" date="2019-08" db="EMBL/GenBank/DDBJ databases">
        <title>In-depth cultivation of the pig gut microbiome towards novel bacterial diversity and tailored functional studies.</title>
        <authorList>
            <person name="Wylensek D."/>
            <person name="Hitch T.C.A."/>
            <person name="Clavel T."/>
        </authorList>
    </citation>
    <scope>NUCLEOTIDE SEQUENCE [LARGE SCALE GENOMIC DNA]</scope>
    <source>
        <strain evidence="1 2">WCA-389-WT-23D1</strain>
    </source>
</reference>